<reference evidence="2" key="2">
    <citation type="journal article" date="2018" name="BMC Genomics">
        <title>A manually annotated Actinidia chinensis var. chinensis (kiwifruit) genome highlights the challenges associated with draft genomes and gene prediction in plants.</title>
        <authorList>
            <person name="Pilkington S.M."/>
            <person name="Crowhurst R."/>
            <person name="Hilario E."/>
            <person name="Nardozza S."/>
            <person name="Fraser L."/>
            <person name="Peng Y."/>
            <person name="Gunaseelan K."/>
            <person name="Simpson R."/>
            <person name="Tahir J."/>
            <person name="Deroles S.C."/>
            <person name="Templeton K."/>
            <person name="Luo Z."/>
            <person name="Davy M."/>
            <person name="Cheng C."/>
            <person name="McNeilage M."/>
            <person name="Scaglione D."/>
            <person name="Liu Y."/>
            <person name="Zhang Q."/>
            <person name="Datson P."/>
            <person name="De Silva N."/>
            <person name="Gardiner S.E."/>
            <person name="Bassett H."/>
            <person name="Chagne D."/>
            <person name="McCallum J."/>
            <person name="Dzierzon H."/>
            <person name="Deng C."/>
            <person name="Wang Y.Y."/>
            <person name="Barron L."/>
            <person name="Manako K."/>
            <person name="Bowen J."/>
            <person name="Foster T.M."/>
            <person name="Erridge Z.A."/>
            <person name="Tiffin H."/>
            <person name="Waite C.N."/>
            <person name="Davies K.M."/>
            <person name="Grierson E.P."/>
            <person name="Laing W.A."/>
            <person name="Kirk R."/>
            <person name="Chen X."/>
            <person name="Wood M."/>
            <person name="Montefiori M."/>
            <person name="Brummell D.A."/>
            <person name="Schwinn K.E."/>
            <person name="Catanach A."/>
            <person name="Fullerton C."/>
            <person name="Li D."/>
            <person name="Meiyalaghan S."/>
            <person name="Nieuwenhuizen N."/>
            <person name="Read N."/>
            <person name="Prakash R."/>
            <person name="Hunter D."/>
            <person name="Zhang H."/>
            <person name="McKenzie M."/>
            <person name="Knabel M."/>
            <person name="Harris A."/>
            <person name="Allan A.C."/>
            <person name="Gleave A."/>
            <person name="Chen A."/>
            <person name="Janssen B.J."/>
            <person name="Plunkett B."/>
            <person name="Ampomah-Dwamena C."/>
            <person name="Voogd C."/>
            <person name="Leif D."/>
            <person name="Lafferty D."/>
            <person name="Souleyre E.J.F."/>
            <person name="Varkonyi-Gasic E."/>
            <person name="Gambi F."/>
            <person name="Hanley J."/>
            <person name="Yao J.L."/>
            <person name="Cheung J."/>
            <person name="David K.M."/>
            <person name="Warren B."/>
            <person name="Marsh K."/>
            <person name="Snowden K.C."/>
            <person name="Lin-Wang K."/>
            <person name="Brian L."/>
            <person name="Martinez-Sanchez M."/>
            <person name="Wang M."/>
            <person name="Ileperuma N."/>
            <person name="Macnee N."/>
            <person name="Campin R."/>
            <person name="McAtee P."/>
            <person name="Drummond R.S.M."/>
            <person name="Espley R.V."/>
            <person name="Ireland H.S."/>
            <person name="Wu R."/>
            <person name="Atkinson R.G."/>
            <person name="Karunairetnam S."/>
            <person name="Bulley S."/>
            <person name="Chunkath S."/>
            <person name="Hanley Z."/>
            <person name="Storey R."/>
            <person name="Thrimawithana A.H."/>
            <person name="Thomson S."/>
            <person name="David C."/>
            <person name="Testolin R."/>
            <person name="Huang H."/>
            <person name="Hellens R.P."/>
            <person name="Schaffer R.J."/>
        </authorList>
    </citation>
    <scope>NUCLEOTIDE SEQUENCE [LARGE SCALE GENOMIC DNA]</scope>
    <source>
        <strain evidence="2">cv. Red5</strain>
    </source>
</reference>
<evidence type="ECO:0000313" key="2">
    <source>
        <dbReference type="Proteomes" id="UP000241394"/>
    </source>
</evidence>
<dbReference type="OrthoDB" id="1924480at2759"/>
<dbReference type="Gramene" id="PSS19912">
    <property type="protein sequence ID" value="PSS19912"/>
    <property type="gene ID" value="CEY00_Acc11521"/>
</dbReference>
<gene>
    <name evidence="1" type="ORF">CEY00_Acc11521</name>
</gene>
<dbReference type="InParanoid" id="A0A2R6R3V2"/>
<dbReference type="STRING" id="1590841.A0A2R6R3V2"/>
<name>A0A2R6R3V2_ACTCC</name>
<dbReference type="OMA" id="PRALLKW"/>
<evidence type="ECO:0000313" key="1">
    <source>
        <dbReference type="EMBL" id="PSS19912.1"/>
    </source>
</evidence>
<keyword evidence="2" id="KW-1185">Reference proteome</keyword>
<sequence length="201" mass="23542">MKEYYGEDKPCCYFHPKETNTVGVCPLCLNERLLILAAKHTSEHSIIKHRNVPKIFAFGSLLNRFEFQHKRFDNSESPQDSFISIKFENNGIASWEKGKVSKVSLDHCRISWNQSEVSKVSLDHCRISWNKISNRETKRVIQHANPSGSLMWRKRIRRLLWVTRWKGPTKRGVCHVGSKVEGVKVRGGWIRTLIKRRRTRE</sequence>
<dbReference type="FunCoup" id="A0A2R6R3V2">
    <property type="interactions" value="882"/>
</dbReference>
<proteinExistence type="predicted"/>
<dbReference type="AlphaFoldDB" id="A0A2R6R3V2"/>
<organism evidence="1 2">
    <name type="scientific">Actinidia chinensis var. chinensis</name>
    <name type="common">Chinese soft-hair kiwi</name>
    <dbReference type="NCBI Taxonomy" id="1590841"/>
    <lineage>
        <taxon>Eukaryota</taxon>
        <taxon>Viridiplantae</taxon>
        <taxon>Streptophyta</taxon>
        <taxon>Embryophyta</taxon>
        <taxon>Tracheophyta</taxon>
        <taxon>Spermatophyta</taxon>
        <taxon>Magnoliopsida</taxon>
        <taxon>eudicotyledons</taxon>
        <taxon>Gunneridae</taxon>
        <taxon>Pentapetalae</taxon>
        <taxon>asterids</taxon>
        <taxon>Ericales</taxon>
        <taxon>Actinidiaceae</taxon>
        <taxon>Actinidia</taxon>
    </lineage>
</organism>
<accession>A0A2R6R3V2</accession>
<dbReference type="PANTHER" id="PTHR35995:SF1">
    <property type="entry name" value="OS04G0690500 PROTEIN"/>
    <property type="match status" value="1"/>
</dbReference>
<protein>
    <submittedName>
        <fullName evidence="1">Laminin-like protein</fullName>
    </submittedName>
</protein>
<dbReference type="PANTHER" id="PTHR35995">
    <property type="entry name" value="OS04G0690500 PROTEIN"/>
    <property type="match status" value="1"/>
</dbReference>
<dbReference type="EMBL" id="NKQK01000010">
    <property type="protein sequence ID" value="PSS19912.1"/>
    <property type="molecule type" value="Genomic_DNA"/>
</dbReference>
<reference evidence="1 2" key="1">
    <citation type="submission" date="2017-07" db="EMBL/GenBank/DDBJ databases">
        <title>An improved, manually edited Actinidia chinensis var. chinensis (kiwifruit) genome highlights the challenges associated with draft genomes and gene prediction in plants.</title>
        <authorList>
            <person name="Pilkington S."/>
            <person name="Crowhurst R."/>
            <person name="Hilario E."/>
            <person name="Nardozza S."/>
            <person name="Fraser L."/>
            <person name="Peng Y."/>
            <person name="Gunaseelan K."/>
            <person name="Simpson R."/>
            <person name="Tahir J."/>
            <person name="Deroles S."/>
            <person name="Templeton K."/>
            <person name="Luo Z."/>
            <person name="Davy M."/>
            <person name="Cheng C."/>
            <person name="Mcneilage M."/>
            <person name="Scaglione D."/>
            <person name="Liu Y."/>
            <person name="Zhang Q."/>
            <person name="Datson P."/>
            <person name="De Silva N."/>
            <person name="Gardiner S."/>
            <person name="Bassett H."/>
            <person name="Chagne D."/>
            <person name="Mccallum J."/>
            <person name="Dzierzon H."/>
            <person name="Deng C."/>
            <person name="Wang Y.-Y."/>
            <person name="Barron N."/>
            <person name="Manako K."/>
            <person name="Bowen J."/>
            <person name="Foster T."/>
            <person name="Erridge Z."/>
            <person name="Tiffin H."/>
            <person name="Waite C."/>
            <person name="Davies K."/>
            <person name="Grierson E."/>
            <person name="Laing W."/>
            <person name="Kirk R."/>
            <person name="Chen X."/>
            <person name="Wood M."/>
            <person name="Montefiori M."/>
            <person name="Brummell D."/>
            <person name="Schwinn K."/>
            <person name="Catanach A."/>
            <person name="Fullerton C."/>
            <person name="Li D."/>
            <person name="Meiyalaghan S."/>
            <person name="Nieuwenhuizen N."/>
            <person name="Read N."/>
            <person name="Prakash R."/>
            <person name="Hunter D."/>
            <person name="Zhang H."/>
            <person name="Mckenzie M."/>
            <person name="Knabel M."/>
            <person name="Harris A."/>
            <person name="Allan A."/>
            <person name="Chen A."/>
            <person name="Janssen B."/>
            <person name="Plunkett B."/>
            <person name="Dwamena C."/>
            <person name="Voogd C."/>
            <person name="Leif D."/>
            <person name="Lafferty D."/>
            <person name="Souleyre E."/>
            <person name="Varkonyi-Gasic E."/>
            <person name="Gambi F."/>
            <person name="Hanley J."/>
            <person name="Yao J.-L."/>
            <person name="Cheung J."/>
            <person name="David K."/>
            <person name="Warren B."/>
            <person name="Marsh K."/>
            <person name="Snowden K."/>
            <person name="Lin-Wang K."/>
            <person name="Brian L."/>
            <person name="Martinez-Sanchez M."/>
            <person name="Wang M."/>
            <person name="Ileperuma N."/>
            <person name="Macnee N."/>
            <person name="Campin R."/>
            <person name="Mcatee P."/>
            <person name="Drummond R."/>
            <person name="Espley R."/>
            <person name="Ireland H."/>
            <person name="Wu R."/>
            <person name="Atkinson R."/>
            <person name="Karunairetnam S."/>
            <person name="Bulley S."/>
            <person name="Chunkath S."/>
            <person name="Hanley Z."/>
            <person name="Storey R."/>
            <person name="Thrimawithana A."/>
            <person name="Thomson S."/>
            <person name="David C."/>
            <person name="Testolin R."/>
        </authorList>
    </citation>
    <scope>NUCLEOTIDE SEQUENCE [LARGE SCALE GENOMIC DNA]</scope>
    <source>
        <strain evidence="2">cv. Red5</strain>
        <tissue evidence="1">Young leaf</tissue>
    </source>
</reference>
<dbReference type="Proteomes" id="UP000241394">
    <property type="component" value="Chromosome LG10"/>
</dbReference>
<comment type="caution">
    <text evidence="1">The sequence shown here is derived from an EMBL/GenBank/DDBJ whole genome shotgun (WGS) entry which is preliminary data.</text>
</comment>